<organism evidence="2 3">
    <name type="scientific">Hapsidospora chrysogenum (strain ATCC 11550 / CBS 779.69 / DSM 880 / IAM 14645 / JCM 23072 / IMI 49137)</name>
    <name type="common">Acremonium chrysogenum</name>
    <dbReference type="NCBI Taxonomy" id="857340"/>
    <lineage>
        <taxon>Eukaryota</taxon>
        <taxon>Fungi</taxon>
        <taxon>Dikarya</taxon>
        <taxon>Ascomycota</taxon>
        <taxon>Pezizomycotina</taxon>
        <taxon>Sordariomycetes</taxon>
        <taxon>Hypocreomycetidae</taxon>
        <taxon>Hypocreales</taxon>
        <taxon>Bionectriaceae</taxon>
        <taxon>Hapsidospora</taxon>
    </lineage>
</organism>
<feature type="compositionally biased region" description="Low complexity" evidence="1">
    <location>
        <begin position="119"/>
        <end position="128"/>
    </location>
</feature>
<gene>
    <name evidence="2" type="ORF">ACRE_033720</name>
</gene>
<proteinExistence type="predicted"/>
<name>A0A086T8Y0_HAPC1</name>
<feature type="compositionally biased region" description="Low complexity" evidence="1">
    <location>
        <begin position="53"/>
        <end position="78"/>
    </location>
</feature>
<comment type="caution">
    <text evidence="2">The sequence shown here is derived from an EMBL/GenBank/DDBJ whole genome shotgun (WGS) entry which is preliminary data.</text>
</comment>
<accession>A0A086T8Y0</accession>
<feature type="region of interest" description="Disordered" evidence="1">
    <location>
        <begin position="43"/>
        <end position="128"/>
    </location>
</feature>
<feature type="compositionally biased region" description="Acidic residues" evidence="1">
    <location>
        <begin position="79"/>
        <end position="88"/>
    </location>
</feature>
<keyword evidence="3" id="KW-1185">Reference proteome</keyword>
<evidence type="ECO:0000256" key="1">
    <source>
        <dbReference type="SAM" id="MobiDB-lite"/>
    </source>
</evidence>
<evidence type="ECO:0000313" key="2">
    <source>
        <dbReference type="EMBL" id="KFH45812.1"/>
    </source>
</evidence>
<evidence type="ECO:0000313" key="3">
    <source>
        <dbReference type="Proteomes" id="UP000029964"/>
    </source>
</evidence>
<reference evidence="3" key="1">
    <citation type="journal article" date="2014" name="Genome Announc.">
        <title>Genome sequence and annotation of Acremonium chrysogenum, producer of the beta-lactam antibiotic cephalosporin C.</title>
        <authorList>
            <person name="Terfehr D."/>
            <person name="Dahlmann T.A."/>
            <person name="Specht T."/>
            <person name="Zadra I."/>
            <person name="Kuernsteiner H."/>
            <person name="Kueck U."/>
        </authorList>
    </citation>
    <scope>NUCLEOTIDE SEQUENCE [LARGE SCALE GENOMIC DNA]</scope>
    <source>
        <strain evidence="3">ATCC 11550 / CBS 779.69 / DSM 880 / IAM 14645 / JCM 23072 / IMI 49137</strain>
    </source>
</reference>
<dbReference type="AlphaFoldDB" id="A0A086T8Y0"/>
<dbReference type="HOGENOM" id="CLU_1694972_0_0_1"/>
<protein>
    <submittedName>
        <fullName evidence="2">Uncharacterized protein</fullName>
    </submittedName>
</protein>
<dbReference type="EMBL" id="JPKY01000027">
    <property type="protein sequence ID" value="KFH45812.1"/>
    <property type="molecule type" value="Genomic_DNA"/>
</dbReference>
<sequence length="155" mass="15737">MRYSAFVVSLAAVASAANNKRQFSLPVEDKTTVIDGTTFTHNPFSSFTSGMVPSPTSGGNTPTTTPEETSTPAPTSTSTDDDNDDDSESTTTIVSTGDDGVVVTSTRTEDAPPEETNTDDAGATTTTGSDDLAAMQTPFAGAVGLIAAVGMAMAL</sequence>
<dbReference type="Proteomes" id="UP000029964">
    <property type="component" value="Unassembled WGS sequence"/>
</dbReference>